<reference evidence="1 2" key="1">
    <citation type="submission" date="2024-04" db="EMBL/GenBank/DDBJ databases">
        <authorList>
            <person name="Fracassetti M."/>
        </authorList>
    </citation>
    <scope>NUCLEOTIDE SEQUENCE [LARGE SCALE GENOMIC DNA]</scope>
</reference>
<keyword evidence="2" id="KW-1185">Reference proteome</keyword>
<dbReference type="EMBL" id="OZ034815">
    <property type="protein sequence ID" value="CAL1366379.1"/>
    <property type="molecule type" value="Genomic_DNA"/>
</dbReference>
<organism evidence="1 2">
    <name type="scientific">Linum trigynum</name>
    <dbReference type="NCBI Taxonomy" id="586398"/>
    <lineage>
        <taxon>Eukaryota</taxon>
        <taxon>Viridiplantae</taxon>
        <taxon>Streptophyta</taxon>
        <taxon>Embryophyta</taxon>
        <taxon>Tracheophyta</taxon>
        <taxon>Spermatophyta</taxon>
        <taxon>Magnoliopsida</taxon>
        <taxon>eudicotyledons</taxon>
        <taxon>Gunneridae</taxon>
        <taxon>Pentapetalae</taxon>
        <taxon>rosids</taxon>
        <taxon>fabids</taxon>
        <taxon>Malpighiales</taxon>
        <taxon>Linaceae</taxon>
        <taxon>Linum</taxon>
    </lineage>
</organism>
<gene>
    <name evidence="1" type="ORF">LTRI10_LOCUS10607</name>
</gene>
<sequence length="76" mass="8277">MLCTFTSVRIPNHLVRLMSAGRRPQAGDHLPAWTSLALSALPPCLCCLECNGLCRLLLLAHCLGILSPNWALLEPL</sequence>
<evidence type="ECO:0000313" key="2">
    <source>
        <dbReference type="Proteomes" id="UP001497516"/>
    </source>
</evidence>
<proteinExistence type="predicted"/>
<dbReference type="AlphaFoldDB" id="A0AAV2D570"/>
<dbReference type="Proteomes" id="UP001497516">
    <property type="component" value="Chromosome 2"/>
</dbReference>
<name>A0AAV2D570_9ROSI</name>
<evidence type="ECO:0000313" key="1">
    <source>
        <dbReference type="EMBL" id="CAL1366379.1"/>
    </source>
</evidence>
<protein>
    <submittedName>
        <fullName evidence="1">Uncharacterized protein</fullName>
    </submittedName>
</protein>
<accession>A0AAV2D570</accession>